<organism evidence="3 4">
    <name type="scientific">Paraburkholderia acidisoli</name>
    <dbReference type="NCBI Taxonomy" id="2571748"/>
    <lineage>
        <taxon>Bacteria</taxon>
        <taxon>Pseudomonadati</taxon>
        <taxon>Pseudomonadota</taxon>
        <taxon>Betaproteobacteria</taxon>
        <taxon>Burkholderiales</taxon>
        <taxon>Burkholderiaceae</taxon>
        <taxon>Paraburkholderia</taxon>
    </lineage>
</organism>
<name>A0A7Z2GN74_9BURK</name>
<dbReference type="Gene3D" id="1.40.20.10">
    <property type="entry name" value="CHAD domain"/>
    <property type="match status" value="1"/>
</dbReference>
<proteinExistence type="predicted"/>
<feature type="domain" description="CHAD" evidence="2">
    <location>
        <begin position="1"/>
        <end position="273"/>
    </location>
</feature>
<dbReference type="Proteomes" id="UP000433577">
    <property type="component" value="Chromosome 3"/>
</dbReference>
<keyword evidence="1" id="KW-0175">Coiled coil</keyword>
<dbReference type="Pfam" id="PF05235">
    <property type="entry name" value="CHAD"/>
    <property type="match status" value="1"/>
</dbReference>
<sequence length="273" mass="30828">MTKSTDPAESAQSQFAHYARPLVDEALTRAALVDPNADDFHKLRIALRRLRTLLWAWRPLLGRDAAERERAFLKRAAAAAGEARDWDIAVKLLGAQDEAGESLAGERLEAARREARARAAVTLSAADLKHALREMLHATNRALNTSSQRTPVKRLARERVDDARRALKQRRRRAEKAKRGDYAAWHEVRKGAKKLRYLLEFFGPELKARDIDRLESLKKLQKRFGKLNDAVATEQLLAAHPEVFADSASAETALAALKRERKRRRRAAAKSLH</sequence>
<feature type="coiled-coil region" evidence="1">
    <location>
        <begin position="153"/>
        <end position="180"/>
    </location>
</feature>
<keyword evidence="4" id="KW-1185">Reference proteome</keyword>
<evidence type="ECO:0000256" key="1">
    <source>
        <dbReference type="SAM" id="Coils"/>
    </source>
</evidence>
<dbReference type="AlphaFoldDB" id="A0A7Z2GN74"/>
<dbReference type="SMART" id="SM00880">
    <property type="entry name" value="CHAD"/>
    <property type="match status" value="1"/>
</dbReference>
<evidence type="ECO:0000259" key="2">
    <source>
        <dbReference type="PROSITE" id="PS51708"/>
    </source>
</evidence>
<accession>A0A7Z2GN74</accession>
<protein>
    <submittedName>
        <fullName evidence="3">CHAD domain-containing protein</fullName>
    </submittedName>
</protein>
<dbReference type="KEGG" id="pacs:FAZ98_24070"/>
<dbReference type="RefSeq" id="WP_158954760.1">
    <property type="nucleotide sequence ID" value="NZ_CP046915.1"/>
</dbReference>
<reference evidence="3 4" key="1">
    <citation type="submission" date="2019-12" db="EMBL/GenBank/DDBJ databases">
        <title>Paraburkholderia acidiphila 7Q-K02 sp. nov and Paraburkholderia acidisoli DHF22 sp. nov., two strains isolated from forest soil.</title>
        <authorList>
            <person name="Gao Z."/>
            <person name="Qiu L."/>
        </authorList>
    </citation>
    <scope>NUCLEOTIDE SEQUENCE [LARGE SCALE GENOMIC DNA]</scope>
    <source>
        <strain evidence="3 4">DHF22</strain>
    </source>
</reference>
<evidence type="ECO:0000313" key="3">
    <source>
        <dbReference type="EMBL" id="QGZ64887.1"/>
    </source>
</evidence>
<dbReference type="InterPro" id="IPR038186">
    <property type="entry name" value="CHAD_dom_sf"/>
</dbReference>
<gene>
    <name evidence="3" type="ORF">FAZ98_24070</name>
</gene>
<dbReference type="OrthoDB" id="8925343at2"/>
<dbReference type="InterPro" id="IPR007899">
    <property type="entry name" value="CHAD_dom"/>
</dbReference>
<dbReference type="PROSITE" id="PS51708">
    <property type="entry name" value="CHAD"/>
    <property type="match status" value="1"/>
</dbReference>
<evidence type="ECO:0000313" key="4">
    <source>
        <dbReference type="Proteomes" id="UP000433577"/>
    </source>
</evidence>
<dbReference type="EMBL" id="CP046915">
    <property type="protein sequence ID" value="QGZ64887.1"/>
    <property type="molecule type" value="Genomic_DNA"/>
</dbReference>
<dbReference type="PANTHER" id="PTHR39339:SF1">
    <property type="entry name" value="CHAD DOMAIN-CONTAINING PROTEIN"/>
    <property type="match status" value="1"/>
</dbReference>
<dbReference type="PANTHER" id="PTHR39339">
    <property type="entry name" value="SLR1444 PROTEIN"/>
    <property type="match status" value="1"/>
</dbReference>